<evidence type="ECO:0000313" key="4">
    <source>
        <dbReference type="Proteomes" id="UP000321945"/>
    </source>
</evidence>
<reference evidence="3 4" key="1">
    <citation type="submission" date="2019-08" db="EMBL/GenBank/DDBJ databases">
        <title>Genome of Aequorivita lipolytica Y10-2 (type strain).</title>
        <authorList>
            <person name="Bowman J.P."/>
        </authorList>
    </citation>
    <scope>NUCLEOTIDE SEQUENCE [LARGE SCALE GENOMIC DNA]</scope>
    <source>
        <strain evidence="3 4">Y10-2</strain>
    </source>
</reference>
<evidence type="ECO:0000256" key="2">
    <source>
        <dbReference type="SAM" id="SignalP"/>
    </source>
</evidence>
<dbReference type="AlphaFoldDB" id="A0A5C6YS54"/>
<keyword evidence="4" id="KW-1185">Reference proteome</keyword>
<evidence type="ECO:0000313" key="3">
    <source>
        <dbReference type="EMBL" id="TXD69734.1"/>
    </source>
</evidence>
<organism evidence="3 4">
    <name type="scientific">Aequorivita lipolytica</name>
    <dbReference type="NCBI Taxonomy" id="153267"/>
    <lineage>
        <taxon>Bacteria</taxon>
        <taxon>Pseudomonadati</taxon>
        <taxon>Bacteroidota</taxon>
        <taxon>Flavobacteriia</taxon>
        <taxon>Flavobacteriales</taxon>
        <taxon>Flavobacteriaceae</taxon>
        <taxon>Aequorivita</taxon>
    </lineage>
</organism>
<keyword evidence="1 2" id="KW-0732">Signal</keyword>
<dbReference type="Proteomes" id="UP000321945">
    <property type="component" value="Unassembled WGS sequence"/>
</dbReference>
<dbReference type="InterPro" id="IPR026444">
    <property type="entry name" value="Secre_tail"/>
</dbReference>
<dbReference type="RefSeq" id="WP_111814917.1">
    <property type="nucleotide sequence ID" value="NZ_CBCRZQ010000002.1"/>
</dbReference>
<name>A0A5C6YS54_9FLAO</name>
<gene>
    <name evidence="3" type="ORF">ESV24_04660</name>
</gene>
<evidence type="ECO:0000256" key="1">
    <source>
        <dbReference type="ARBA" id="ARBA00022729"/>
    </source>
</evidence>
<feature type="signal peptide" evidence="2">
    <location>
        <begin position="1"/>
        <end position="19"/>
    </location>
</feature>
<accession>A0A5C6YS54</accession>
<sequence length="245" mass="26882">MKFKLLLLSVMGSVALTNAQYTVTDRSGTVLNEGDVMEFGTFVYPDASYEFYVTNDNGSQEIYTRIEYLAESNSTNGEFEQLCYGLCYNNLLAGDTVPPSNEGALTIGIGETTALGNHFFSDDPGNGVDNVEFVFAFRQYSDAAGTIEIGTPLTFTYRYNPTLGVNSNSKVDLTIQATMVNSELVLNVNEPVSMIMYDIQGRVVKQTQLAIGRQVINVSDLNAQTYIVQFKNEKGGAQTSKIVVR</sequence>
<proteinExistence type="predicted"/>
<dbReference type="EMBL" id="VORU01000003">
    <property type="protein sequence ID" value="TXD69734.1"/>
    <property type="molecule type" value="Genomic_DNA"/>
</dbReference>
<dbReference type="OrthoDB" id="1247931at2"/>
<protein>
    <submittedName>
        <fullName evidence="3">T9SS type A sorting domain-containing protein</fullName>
    </submittedName>
</protein>
<dbReference type="NCBIfam" id="TIGR04183">
    <property type="entry name" value="Por_Secre_tail"/>
    <property type="match status" value="1"/>
</dbReference>
<feature type="chain" id="PRO_5023022133" evidence="2">
    <location>
        <begin position="20"/>
        <end position="245"/>
    </location>
</feature>
<comment type="caution">
    <text evidence="3">The sequence shown here is derived from an EMBL/GenBank/DDBJ whole genome shotgun (WGS) entry which is preliminary data.</text>
</comment>